<dbReference type="Proteomes" id="UP001497482">
    <property type="component" value="Chromosome 22"/>
</dbReference>
<feature type="compositionally biased region" description="Basic and acidic residues" evidence="1">
    <location>
        <begin position="342"/>
        <end position="359"/>
    </location>
</feature>
<dbReference type="GO" id="GO:0005912">
    <property type="term" value="C:adherens junction"/>
    <property type="evidence" value="ECO:0007669"/>
    <property type="project" value="TreeGrafter"/>
</dbReference>
<dbReference type="InterPro" id="IPR052213">
    <property type="entry name" value="PAR3"/>
</dbReference>
<dbReference type="GO" id="GO:0051660">
    <property type="term" value="P:establishment of centrosome localization"/>
    <property type="evidence" value="ECO:0007669"/>
    <property type="project" value="TreeGrafter"/>
</dbReference>
<dbReference type="GO" id="GO:0043296">
    <property type="term" value="C:apical junction complex"/>
    <property type="evidence" value="ECO:0007669"/>
    <property type="project" value="TreeGrafter"/>
</dbReference>
<dbReference type="GO" id="GO:0035091">
    <property type="term" value="F:phosphatidylinositol binding"/>
    <property type="evidence" value="ECO:0007669"/>
    <property type="project" value="TreeGrafter"/>
</dbReference>
<feature type="compositionally biased region" description="Basic and acidic residues" evidence="1">
    <location>
        <begin position="294"/>
        <end position="319"/>
    </location>
</feature>
<evidence type="ECO:0000313" key="3">
    <source>
        <dbReference type="Proteomes" id="UP001497482"/>
    </source>
</evidence>
<name>A0AAV2L7K9_KNICA</name>
<dbReference type="GO" id="GO:0007155">
    <property type="term" value="P:cell adhesion"/>
    <property type="evidence" value="ECO:0007669"/>
    <property type="project" value="TreeGrafter"/>
</dbReference>
<dbReference type="PANTHER" id="PTHR16484">
    <property type="entry name" value="PARTITIONING DEFECTIVE 3 RELATED"/>
    <property type="match status" value="1"/>
</dbReference>
<evidence type="ECO:0000256" key="1">
    <source>
        <dbReference type="SAM" id="MobiDB-lite"/>
    </source>
</evidence>
<dbReference type="GO" id="GO:0030010">
    <property type="term" value="P:establishment of cell polarity"/>
    <property type="evidence" value="ECO:0007669"/>
    <property type="project" value="TreeGrafter"/>
</dbReference>
<feature type="compositionally biased region" description="Basic and acidic residues" evidence="1">
    <location>
        <begin position="252"/>
        <end position="264"/>
    </location>
</feature>
<feature type="compositionally biased region" description="Basic residues" evidence="1">
    <location>
        <begin position="108"/>
        <end position="124"/>
    </location>
</feature>
<dbReference type="GO" id="GO:0008104">
    <property type="term" value="P:intracellular protein localization"/>
    <property type="evidence" value="ECO:0007669"/>
    <property type="project" value="TreeGrafter"/>
</dbReference>
<feature type="compositionally biased region" description="Basic and acidic residues" evidence="1">
    <location>
        <begin position="275"/>
        <end position="286"/>
    </location>
</feature>
<dbReference type="AlphaFoldDB" id="A0AAV2L7K9"/>
<keyword evidence="3" id="KW-1185">Reference proteome</keyword>
<dbReference type="GO" id="GO:0045197">
    <property type="term" value="P:establishment or maintenance of epithelial cell apical/basal polarity"/>
    <property type="evidence" value="ECO:0007669"/>
    <property type="project" value="TreeGrafter"/>
</dbReference>
<sequence length="381" mass="43050">MTGNIDAAKGGTLGPTLGLVKSSSLESLQTAMEEVRQSSGFPQVPFHKPRAHMVRGRGCNMSFRHAIDKSYEGPSEDDDDLSDHSSGHETPASTSSRNDLDADESNGKKNKKTKGKKKDKKMKVKKEPVEEVDRKKKKGFGLLRFGKKKDDKTKGSKTKLDALSEEELDRTDHRDSPGPRSLSGPMTPDYDDDDPFYARINDFRQPPPQLDRSRSPSPAPAALRQRNPTHASAEDLEGLYAKVNKAKKSHHPSQDEGGQREYHNSRAVPGYDQLDAARRRALEYDPNRMAPRQNETRPSHHYEEIDRQFLAQARRDPYDYPRPVDLLPPPQSMQYHPASPHPEQRGRPQQYEPRREGHRQASPGRYIEQDPRRKNAVIGAV</sequence>
<proteinExistence type="predicted"/>
<dbReference type="PANTHER" id="PTHR16484:SF4">
    <property type="entry name" value="PARTITIONING DEFECTIVE 3 HOMOLOG B"/>
    <property type="match status" value="1"/>
</dbReference>
<feature type="compositionally biased region" description="Basic and acidic residues" evidence="1">
    <location>
        <begin position="125"/>
        <end position="134"/>
    </location>
</feature>
<organism evidence="2 3">
    <name type="scientific">Knipowitschia caucasica</name>
    <name type="common">Caucasian dwarf goby</name>
    <name type="synonym">Pomatoschistus caucasicus</name>
    <dbReference type="NCBI Taxonomy" id="637954"/>
    <lineage>
        <taxon>Eukaryota</taxon>
        <taxon>Metazoa</taxon>
        <taxon>Chordata</taxon>
        <taxon>Craniata</taxon>
        <taxon>Vertebrata</taxon>
        <taxon>Euteleostomi</taxon>
        <taxon>Actinopterygii</taxon>
        <taxon>Neopterygii</taxon>
        <taxon>Teleostei</taxon>
        <taxon>Neoteleostei</taxon>
        <taxon>Acanthomorphata</taxon>
        <taxon>Gobiaria</taxon>
        <taxon>Gobiiformes</taxon>
        <taxon>Gobioidei</taxon>
        <taxon>Gobiidae</taxon>
        <taxon>Gobiinae</taxon>
        <taxon>Knipowitschia</taxon>
    </lineage>
</organism>
<dbReference type="GO" id="GO:0000226">
    <property type="term" value="P:microtubule cytoskeleton organization"/>
    <property type="evidence" value="ECO:0007669"/>
    <property type="project" value="TreeGrafter"/>
</dbReference>
<evidence type="ECO:0000313" key="2">
    <source>
        <dbReference type="EMBL" id="CAL1598201.1"/>
    </source>
</evidence>
<feature type="region of interest" description="Disordered" evidence="1">
    <location>
        <begin position="66"/>
        <end position="381"/>
    </location>
</feature>
<reference evidence="2 3" key="1">
    <citation type="submission" date="2024-04" db="EMBL/GenBank/DDBJ databases">
        <authorList>
            <person name="Waldvogel A.-M."/>
            <person name="Schoenle A."/>
        </authorList>
    </citation>
    <scope>NUCLEOTIDE SEQUENCE [LARGE SCALE GENOMIC DNA]</scope>
</reference>
<dbReference type="EMBL" id="OZ035844">
    <property type="protein sequence ID" value="CAL1598201.1"/>
    <property type="molecule type" value="Genomic_DNA"/>
</dbReference>
<gene>
    <name evidence="2" type="ORF">KC01_LOCUS26619</name>
</gene>
<dbReference type="GO" id="GO:0016324">
    <property type="term" value="C:apical plasma membrane"/>
    <property type="evidence" value="ECO:0007669"/>
    <property type="project" value="TreeGrafter"/>
</dbReference>
<feature type="compositionally biased region" description="Basic and acidic residues" evidence="1">
    <location>
        <begin position="148"/>
        <end position="162"/>
    </location>
</feature>
<accession>A0AAV2L7K9</accession>
<protein>
    <submittedName>
        <fullName evidence="2">Uncharacterized protein</fullName>
    </submittedName>
</protein>
<dbReference type="GO" id="GO:0005938">
    <property type="term" value="C:cell cortex"/>
    <property type="evidence" value="ECO:0007669"/>
    <property type="project" value="TreeGrafter"/>
</dbReference>